<reference evidence="1 2" key="1">
    <citation type="submission" date="2017-06" db="EMBL/GenBank/DDBJ databases">
        <title>Celeribacter sp. TSPH2 complete genome sequence.</title>
        <authorList>
            <person name="Woo J.-H."/>
            <person name="Kim H.-S."/>
        </authorList>
    </citation>
    <scope>NUCLEOTIDE SEQUENCE [LARGE SCALE GENOMIC DNA]</scope>
    <source>
        <strain evidence="1 2">TSPH2</strain>
    </source>
</reference>
<evidence type="ECO:0000313" key="2">
    <source>
        <dbReference type="Proteomes" id="UP000217935"/>
    </source>
</evidence>
<protein>
    <submittedName>
        <fullName evidence="1">Uncharacterized protein</fullName>
    </submittedName>
</protein>
<accession>A0A291GBW5</accession>
<name>A0A291GBW5_9RHOB</name>
<dbReference type="AlphaFoldDB" id="A0A291GBW5"/>
<keyword evidence="2" id="KW-1185">Reference proteome</keyword>
<sequence>MMGTYFGTPTPNWGSGTEEEFRIAFESHKANGFPDIMFYFSNAVTSLRDVDAEQLAKVSAFRKELGELGVYYWQYDDQTGLMLDLHRQLTQSIIEITRDKETGAEIGAAPDQSALLLPNYETLIAENARVAVELLVERAVQHLESHTSCLKDITKSAELLTRKIGSATRKLNNAAKQGKVKLAENAHLEFFDALKSYRKDLFRLIPKMRSEFEASMLSLQRALLIRRENGLEQEVPDEGVFDGARGMLDSLLSLREIVISTNAVFESQFTSLPVFSTQSEIIAALHKDITVYVDSVERLVKKFCEDFE</sequence>
<proteinExistence type="predicted"/>
<dbReference type="Proteomes" id="UP000217935">
    <property type="component" value="Chromosome"/>
</dbReference>
<evidence type="ECO:0000313" key="1">
    <source>
        <dbReference type="EMBL" id="ATG47691.1"/>
    </source>
</evidence>
<dbReference type="KEGG" id="ceh:CEW89_08970"/>
<gene>
    <name evidence="1" type="ORF">CEW89_08970</name>
</gene>
<dbReference type="EMBL" id="CP022196">
    <property type="protein sequence ID" value="ATG47691.1"/>
    <property type="molecule type" value="Genomic_DNA"/>
</dbReference>
<organism evidence="1 2">
    <name type="scientific">Celeribacter ethanolicus</name>
    <dbReference type="NCBI Taxonomy" id="1758178"/>
    <lineage>
        <taxon>Bacteria</taxon>
        <taxon>Pseudomonadati</taxon>
        <taxon>Pseudomonadota</taxon>
        <taxon>Alphaproteobacteria</taxon>
        <taxon>Rhodobacterales</taxon>
        <taxon>Roseobacteraceae</taxon>
        <taxon>Celeribacter</taxon>
    </lineage>
</organism>